<reference evidence="1 2" key="1">
    <citation type="submission" date="2017-06" db="EMBL/GenBank/DDBJ databases">
        <authorList>
            <person name="Kim H.J."/>
            <person name="Triplett B.A."/>
        </authorList>
    </citation>
    <scope>NUCLEOTIDE SEQUENCE [LARGE SCALE GENOMIC DNA]</scope>
    <source>
        <strain evidence="1 2">DSM 11445</strain>
    </source>
</reference>
<dbReference type="GO" id="GO:0003677">
    <property type="term" value="F:DNA binding"/>
    <property type="evidence" value="ECO:0007669"/>
    <property type="project" value="InterPro"/>
</dbReference>
<dbReference type="AlphaFoldDB" id="A0A239EK87"/>
<dbReference type="Gene3D" id="1.10.260.40">
    <property type="entry name" value="lambda repressor-like DNA-binding domains"/>
    <property type="match status" value="1"/>
</dbReference>
<dbReference type="RefSeq" id="WP_245823216.1">
    <property type="nucleotide sequence ID" value="NZ_FZON01000015.1"/>
</dbReference>
<evidence type="ECO:0000313" key="1">
    <source>
        <dbReference type="EMBL" id="SNS44811.1"/>
    </source>
</evidence>
<accession>A0A239EK87</accession>
<gene>
    <name evidence="1" type="ORF">SAMN04488078_101566</name>
</gene>
<name>A0A239EK87_9RHOB</name>
<dbReference type="Proteomes" id="UP000198440">
    <property type="component" value="Unassembled WGS sequence"/>
</dbReference>
<evidence type="ECO:0008006" key="3">
    <source>
        <dbReference type="Google" id="ProtNLM"/>
    </source>
</evidence>
<proteinExistence type="predicted"/>
<protein>
    <recommendedName>
        <fullName evidence="3">Transcriptional regulator</fullName>
    </recommendedName>
</protein>
<dbReference type="EMBL" id="FZON01000015">
    <property type="protein sequence ID" value="SNS44811.1"/>
    <property type="molecule type" value="Genomic_DNA"/>
</dbReference>
<evidence type="ECO:0000313" key="2">
    <source>
        <dbReference type="Proteomes" id="UP000198440"/>
    </source>
</evidence>
<dbReference type="InterPro" id="IPR010982">
    <property type="entry name" value="Lambda_DNA-bd_dom_sf"/>
</dbReference>
<organism evidence="1 2">
    <name type="scientific">Antarctobacter heliothermus</name>
    <dbReference type="NCBI Taxonomy" id="74033"/>
    <lineage>
        <taxon>Bacteria</taxon>
        <taxon>Pseudomonadati</taxon>
        <taxon>Pseudomonadota</taxon>
        <taxon>Alphaproteobacteria</taxon>
        <taxon>Rhodobacterales</taxon>
        <taxon>Roseobacteraceae</taxon>
        <taxon>Antarctobacter</taxon>
    </lineage>
</organism>
<sequence length="129" mass="13966">MNQVTPIERARAAYGGDIPDWVEGLARACAETSQNRVAKRMGVSAALISNVIAGKYPGDMARVEDLYRGAFEAQTVDCPAMGMMPLDECRHWRAKSRKLSNANTRNVTMFRACNRCPINKGGGDGGTDG</sequence>